<dbReference type="EC" id="2.8.2.-" evidence="1"/>
<dbReference type="Proteomes" id="UP001589870">
    <property type="component" value="Unassembled WGS sequence"/>
</dbReference>
<keyword evidence="2" id="KW-1185">Reference proteome</keyword>
<dbReference type="InterPro" id="IPR027417">
    <property type="entry name" value="P-loop_NTPase"/>
</dbReference>
<accession>A0ABV6UCJ1</accession>
<name>A0ABV6UCJ1_9ACTN</name>
<dbReference type="GO" id="GO:0016740">
    <property type="term" value="F:transferase activity"/>
    <property type="evidence" value="ECO:0007669"/>
    <property type="project" value="UniProtKB-KW"/>
</dbReference>
<proteinExistence type="predicted"/>
<dbReference type="EMBL" id="JBHMQT010000059">
    <property type="protein sequence ID" value="MFC0865907.1"/>
    <property type="molecule type" value="Genomic_DNA"/>
</dbReference>
<gene>
    <name evidence="1" type="ORF">ACFHYQ_26765</name>
</gene>
<evidence type="ECO:0000313" key="1">
    <source>
        <dbReference type="EMBL" id="MFC0865907.1"/>
    </source>
</evidence>
<comment type="caution">
    <text evidence="1">The sequence shown here is derived from an EMBL/GenBank/DDBJ whole genome shotgun (WGS) entry which is preliminary data.</text>
</comment>
<evidence type="ECO:0000313" key="2">
    <source>
        <dbReference type="Proteomes" id="UP001589870"/>
    </source>
</evidence>
<dbReference type="Gene3D" id="3.40.50.300">
    <property type="entry name" value="P-loop containing nucleotide triphosphate hydrolases"/>
    <property type="match status" value="1"/>
</dbReference>
<sequence length="444" mass="48524">MTSEEVPVDQPDRPKISVRSPRSLWLGRDGEGAAVNANHRPAEGISQAMSASVTYERIESCAWTNDRPVSTSVPTDGAPFDLGAVLAQGQLLAGAPDSMGPCFVSAYERLTASLAEESHLTPLGTEMAHRRLITSMANQLAVRQLVESGALGSQFYGDNAVFVTGLPFSGVSRLQRLLNEHPLFNIPSIWEQIRPVSNGVVINVKEELDRVVDLFPGHSGLGFGDHLLLTYAFHSPGAALEYRVPDYSKWLWSHDSTTAYAFHRFALAVILERIGGGTPVLASPFHAWHLDGLIAGYPTARVIRLHGDPMRSLAALSALTVARRRAWSEVVRPRDVMFEWASQLGAVLLAEGWRAAFPEGVQVLDLDYADLMETPLLVVRRVCRFLEVPLPAGIERRILQACEDAGAGSPPAWISDFGVSIADLPEVFREGVEVERRGRAQVHD</sequence>
<organism evidence="1 2">
    <name type="scientific">Sphaerimonospora cavernae</name>
    <dbReference type="NCBI Taxonomy" id="1740611"/>
    <lineage>
        <taxon>Bacteria</taxon>
        <taxon>Bacillati</taxon>
        <taxon>Actinomycetota</taxon>
        <taxon>Actinomycetes</taxon>
        <taxon>Streptosporangiales</taxon>
        <taxon>Streptosporangiaceae</taxon>
        <taxon>Sphaerimonospora</taxon>
    </lineage>
</organism>
<dbReference type="SUPFAM" id="SSF52540">
    <property type="entry name" value="P-loop containing nucleoside triphosphate hydrolases"/>
    <property type="match status" value="1"/>
</dbReference>
<reference evidence="1 2" key="1">
    <citation type="submission" date="2024-09" db="EMBL/GenBank/DDBJ databases">
        <authorList>
            <person name="Sun Q."/>
            <person name="Mori K."/>
        </authorList>
    </citation>
    <scope>NUCLEOTIDE SEQUENCE [LARGE SCALE GENOMIC DNA]</scope>
    <source>
        <strain evidence="1 2">TBRC 1851</strain>
    </source>
</reference>
<dbReference type="RefSeq" id="WP_394303910.1">
    <property type="nucleotide sequence ID" value="NZ_JBHMQT010000059.1"/>
</dbReference>
<protein>
    <submittedName>
        <fullName evidence="1">Sulfotransferase</fullName>
        <ecNumber evidence="1">2.8.2.-</ecNumber>
    </submittedName>
</protein>
<keyword evidence="1" id="KW-0808">Transferase</keyword>
<dbReference type="Pfam" id="PF13469">
    <property type="entry name" value="Sulfotransfer_3"/>
    <property type="match status" value="1"/>
</dbReference>